<dbReference type="Proteomes" id="UP000256329">
    <property type="component" value="Unassembled WGS sequence"/>
</dbReference>
<dbReference type="EMBL" id="QSLN01000028">
    <property type="protein sequence ID" value="RDV80899.1"/>
    <property type="molecule type" value="Genomic_DNA"/>
</dbReference>
<reference evidence="3 4" key="1">
    <citation type="submission" date="2018-08" db="EMBL/GenBank/DDBJ databases">
        <title>Form III RuBisCO-mediated autotrophy in Thermodesulfobium bacteria.</title>
        <authorList>
            <person name="Toshchakov S.V."/>
            <person name="Kublanov I.V."/>
            <person name="Frolov E."/>
            <person name="Bonch-Osmolovskaya E.A."/>
            <person name="Tourova T.P."/>
            <person name="Chernych N.A."/>
            <person name="Lebedinsky A.V."/>
        </authorList>
    </citation>
    <scope>NUCLEOTIDE SEQUENCE [LARGE SCALE GENOMIC DNA]</scope>
    <source>
        <strain evidence="3 4">SR</strain>
    </source>
</reference>
<keyword evidence="1" id="KW-0472">Membrane</keyword>
<dbReference type="OrthoDB" id="9810873at2"/>
<dbReference type="PIRSF" id="PIRSF029347">
    <property type="entry name" value="RecF"/>
    <property type="match status" value="1"/>
</dbReference>
<dbReference type="InterPro" id="IPR003959">
    <property type="entry name" value="ATPase_AAA_core"/>
</dbReference>
<proteinExistence type="predicted"/>
<protein>
    <submittedName>
        <fullName evidence="3">ATPase</fullName>
    </submittedName>
</protein>
<keyword evidence="1" id="KW-1133">Transmembrane helix</keyword>
<dbReference type="GO" id="GO:0005524">
    <property type="term" value="F:ATP binding"/>
    <property type="evidence" value="ECO:0007669"/>
    <property type="project" value="InterPro"/>
</dbReference>
<dbReference type="InterPro" id="IPR027417">
    <property type="entry name" value="P-loop_NTPase"/>
</dbReference>
<keyword evidence="1" id="KW-0812">Transmembrane</keyword>
<dbReference type="PANTHER" id="PTHR40396:SF1">
    <property type="entry name" value="ATPASE AAA-TYPE CORE DOMAIN-CONTAINING PROTEIN"/>
    <property type="match status" value="1"/>
</dbReference>
<dbReference type="SUPFAM" id="SSF52540">
    <property type="entry name" value="P-loop containing nucleoside triphosphate hydrolases"/>
    <property type="match status" value="1"/>
</dbReference>
<dbReference type="AlphaFoldDB" id="A0A3D8P112"/>
<organism evidence="3 4">
    <name type="scientific">Ammonifex thiophilus</name>
    <dbReference type="NCBI Taxonomy" id="444093"/>
    <lineage>
        <taxon>Bacteria</taxon>
        <taxon>Bacillati</taxon>
        <taxon>Bacillota</taxon>
        <taxon>Clostridia</taxon>
        <taxon>Thermoanaerobacterales</taxon>
        <taxon>Thermoanaerobacteraceae</taxon>
        <taxon>Ammonifex</taxon>
    </lineage>
</organism>
<name>A0A3D8P112_9THEO</name>
<sequence length="437" mass="49431">MGSGSMVREPFIKRVRVRNFKSFKDAEVNLGKFTVIIGANASGKSNFMNIFRFLRDASRHGLDTAISMQGGVSYLRNLNSTVSDSRELSVEVTFGPFRVTKRGNPSVDILCKETVYRLSVQFARSGINFIDVKEELKQNNEYIERHKDGGEESKGCGEISLVRENRELKVRSIDIPESVPIKSELEGMLHAFARERMSEFQDSWKGRSSRDDCFLLRSMFFYPLFFPVSAIIDDLSVYRLDPNLAKSSAPITGSRELKEDGSNLSVVLRNIVNQGGKQKERFLGLLRNFLPFVAELRIEDLADGTQLFELRESYSGGKYLPSVLLSDGTVLLTALVVILYFSKKRVVMIEEPERAVHPYLIAKLIEMLKDPGLVKQVVVTTHSPEVLKWAGIDNILFMSRDRDGFSRVSKPVDSETIRDFLEEVGIDELYVQNLLEG</sequence>
<feature type="domain" description="ATPase AAA-type core" evidence="2">
    <location>
        <begin position="33"/>
        <end position="387"/>
    </location>
</feature>
<dbReference type="Pfam" id="PF13304">
    <property type="entry name" value="AAA_21"/>
    <property type="match status" value="1"/>
</dbReference>
<comment type="caution">
    <text evidence="3">The sequence shown here is derived from an EMBL/GenBank/DDBJ whole genome shotgun (WGS) entry which is preliminary data.</text>
</comment>
<feature type="transmembrane region" description="Helical" evidence="1">
    <location>
        <begin position="319"/>
        <end position="341"/>
    </location>
</feature>
<dbReference type="InterPro" id="IPR014555">
    <property type="entry name" value="RecF-like"/>
</dbReference>
<dbReference type="PANTHER" id="PTHR40396">
    <property type="entry name" value="ATPASE-LIKE PROTEIN"/>
    <property type="match status" value="1"/>
</dbReference>
<evidence type="ECO:0000313" key="3">
    <source>
        <dbReference type="EMBL" id="RDV80899.1"/>
    </source>
</evidence>
<dbReference type="Gene3D" id="3.40.50.300">
    <property type="entry name" value="P-loop containing nucleotide triphosphate hydrolases"/>
    <property type="match status" value="2"/>
</dbReference>
<dbReference type="GO" id="GO:0016887">
    <property type="term" value="F:ATP hydrolysis activity"/>
    <property type="evidence" value="ECO:0007669"/>
    <property type="project" value="InterPro"/>
</dbReference>
<dbReference type="RefSeq" id="WP_115793399.1">
    <property type="nucleotide sequence ID" value="NZ_QSLN01000028.1"/>
</dbReference>
<keyword evidence="4" id="KW-1185">Reference proteome</keyword>
<evidence type="ECO:0000313" key="4">
    <source>
        <dbReference type="Proteomes" id="UP000256329"/>
    </source>
</evidence>
<gene>
    <name evidence="3" type="ORF">DXX99_10320</name>
</gene>
<evidence type="ECO:0000259" key="2">
    <source>
        <dbReference type="Pfam" id="PF13304"/>
    </source>
</evidence>
<evidence type="ECO:0000256" key="1">
    <source>
        <dbReference type="SAM" id="Phobius"/>
    </source>
</evidence>
<accession>A0A3D8P112</accession>